<accession>A0A6J6RP57</accession>
<feature type="domain" description="Peptidase M24" evidence="3">
    <location>
        <begin position="154"/>
        <end position="357"/>
    </location>
</feature>
<sequence length="373" mass="39932">MKLSSTSTNFLAMDIAKRSERLRTALRAAQCDALLVTRRPNVQYLTGFTGSAGVIFFGPDELVLVTDGRYQTQANEQLEKAGVLGTIEITGPSKTQEQIVSDLASQYSKIGLESEGVTWAEQQKWAKSLGANKLVSTNSVVETLRLTKEPAEVERIRAACLIADTALRDLLPMLATSPTEREFAMALEIGMRQGGASGISFDSIVASGPNGAKPHARPSDKAIKKDELVVIDFGCVVDGYCSDMTRTVSVDDPGSKATRLWSVVQESQAAGRSAVRAGVSCREVDRACRDIIDNAGWGNEFSHGTGHGVGLEIHEAPRVSYASDEVLEAGYIVTVEPGVYLPGVGGVRLEDTVVVTENGCEALTEFPKFLTAS</sequence>
<dbReference type="PROSITE" id="PS00491">
    <property type="entry name" value="PROLINE_PEPTIDASE"/>
    <property type="match status" value="1"/>
</dbReference>
<dbReference type="EMBL" id="CAEZYK010000042">
    <property type="protein sequence ID" value="CAB4724216.1"/>
    <property type="molecule type" value="Genomic_DNA"/>
</dbReference>
<dbReference type="SUPFAM" id="SSF53092">
    <property type="entry name" value="Creatinase/prolidase N-terminal domain"/>
    <property type="match status" value="1"/>
</dbReference>
<keyword evidence="2" id="KW-0378">Hydrolase</keyword>
<dbReference type="InterPro" id="IPR000994">
    <property type="entry name" value="Pept_M24"/>
</dbReference>
<dbReference type="Pfam" id="PF01321">
    <property type="entry name" value="Creatinase_N"/>
    <property type="match status" value="1"/>
</dbReference>
<evidence type="ECO:0000256" key="1">
    <source>
        <dbReference type="ARBA" id="ARBA00022723"/>
    </source>
</evidence>
<dbReference type="GO" id="GO:0016787">
    <property type="term" value="F:hydrolase activity"/>
    <property type="evidence" value="ECO:0007669"/>
    <property type="project" value="UniProtKB-KW"/>
</dbReference>
<dbReference type="AlphaFoldDB" id="A0A6J6RP57"/>
<evidence type="ECO:0000313" key="5">
    <source>
        <dbReference type="EMBL" id="CAB4724216.1"/>
    </source>
</evidence>
<evidence type="ECO:0000259" key="4">
    <source>
        <dbReference type="Pfam" id="PF01321"/>
    </source>
</evidence>
<gene>
    <name evidence="5" type="ORF">UFOPK2683_00861</name>
</gene>
<dbReference type="GO" id="GO:0046872">
    <property type="term" value="F:metal ion binding"/>
    <property type="evidence" value="ECO:0007669"/>
    <property type="project" value="UniProtKB-KW"/>
</dbReference>
<protein>
    <submittedName>
        <fullName evidence="5">Unannotated protein</fullName>
    </submittedName>
</protein>
<dbReference type="InterPro" id="IPR029149">
    <property type="entry name" value="Creatin/AminoP/Spt16_N"/>
</dbReference>
<dbReference type="PANTHER" id="PTHR46112:SF3">
    <property type="entry name" value="AMINOPEPTIDASE YPDF"/>
    <property type="match status" value="1"/>
</dbReference>
<evidence type="ECO:0000256" key="2">
    <source>
        <dbReference type="ARBA" id="ARBA00022801"/>
    </source>
</evidence>
<dbReference type="InterPro" id="IPR001131">
    <property type="entry name" value="Peptidase_M24B_aminopep-P_CS"/>
</dbReference>
<dbReference type="CDD" id="cd01092">
    <property type="entry name" value="APP-like"/>
    <property type="match status" value="1"/>
</dbReference>
<dbReference type="Pfam" id="PF00557">
    <property type="entry name" value="Peptidase_M24"/>
    <property type="match status" value="1"/>
</dbReference>
<dbReference type="PANTHER" id="PTHR46112">
    <property type="entry name" value="AMINOPEPTIDASE"/>
    <property type="match status" value="1"/>
</dbReference>
<keyword evidence="1" id="KW-0479">Metal-binding</keyword>
<feature type="domain" description="Creatinase N-terminal" evidence="4">
    <location>
        <begin position="18"/>
        <end position="146"/>
    </location>
</feature>
<dbReference type="InterPro" id="IPR050659">
    <property type="entry name" value="Peptidase_M24B"/>
</dbReference>
<reference evidence="5" key="1">
    <citation type="submission" date="2020-05" db="EMBL/GenBank/DDBJ databases">
        <authorList>
            <person name="Chiriac C."/>
            <person name="Salcher M."/>
            <person name="Ghai R."/>
            <person name="Kavagutti S V."/>
        </authorList>
    </citation>
    <scope>NUCLEOTIDE SEQUENCE</scope>
</reference>
<dbReference type="Gene3D" id="3.90.230.10">
    <property type="entry name" value="Creatinase/methionine aminopeptidase superfamily"/>
    <property type="match status" value="1"/>
</dbReference>
<name>A0A6J6RP57_9ZZZZ</name>
<proteinExistence type="predicted"/>
<organism evidence="5">
    <name type="scientific">freshwater metagenome</name>
    <dbReference type="NCBI Taxonomy" id="449393"/>
    <lineage>
        <taxon>unclassified sequences</taxon>
        <taxon>metagenomes</taxon>
        <taxon>ecological metagenomes</taxon>
    </lineage>
</organism>
<dbReference type="SUPFAM" id="SSF55920">
    <property type="entry name" value="Creatinase/aminopeptidase"/>
    <property type="match status" value="1"/>
</dbReference>
<evidence type="ECO:0000259" key="3">
    <source>
        <dbReference type="Pfam" id="PF00557"/>
    </source>
</evidence>
<dbReference type="InterPro" id="IPR036005">
    <property type="entry name" value="Creatinase/aminopeptidase-like"/>
</dbReference>
<dbReference type="Gene3D" id="3.40.350.10">
    <property type="entry name" value="Creatinase/prolidase N-terminal domain"/>
    <property type="match status" value="1"/>
</dbReference>
<dbReference type="InterPro" id="IPR000587">
    <property type="entry name" value="Creatinase_N"/>
</dbReference>